<dbReference type="GO" id="GO:0046540">
    <property type="term" value="C:U4/U6 x U5 tri-snRNP complex"/>
    <property type="evidence" value="ECO:0007669"/>
    <property type="project" value="InterPro"/>
</dbReference>
<evidence type="ECO:0000313" key="3">
    <source>
        <dbReference type="Proteomes" id="UP000717585"/>
    </source>
</evidence>
<dbReference type="Pfam" id="PF08572">
    <property type="entry name" value="PRP3"/>
    <property type="match status" value="1"/>
</dbReference>
<feature type="domain" description="Pre-mRNA-splicing factor 3" evidence="1">
    <location>
        <begin position="109"/>
        <end position="308"/>
    </location>
</feature>
<evidence type="ECO:0000313" key="2">
    <source>
        <dbReference type="EMBL" id="KAG9391084.1"/>
    </source>
</evidence>
<name>A0A8J6AZK9_9EUKA</name>
<organism evidence="2 3">
    <name type="scientific">Carpediemonas membranifera</name>
    <dbReference type="NCBI Taxonomy" id="201153"/>
    <lineage>
        <taxon>Eukaryota</taxon>
        <taxon>Metamonada</taxon>
        <taxon>Carpediemonas-like organisms</taxon>
        <taxon>Carpediemonas</taxon>
    </lineage>
</organism>
<dbReference type="InterPro" id="IPR013881">
    <property type="entry name" value="Pre-mRNA_splic_Prp3_dom"/>
</dbReference>
<accession>A0A8J6AZK9</accession>
<dbReference type="PANTHER" id="PTHR14212">
    <property type="entry name" value="U4/U6-ASSOCIATED RNA SPLICING FACTOR-RELATED"/>
    <property type="match status" value="1"/>
</dbReference>
<reference evidence="2" key="1">
    <citation type="submission" date="2021-05" db="EMBL/GenBank/DDBJ databases">
        <title>A free-living protist that lacks canonical eukaryotic 1 DNA replication and segregation systems.</title>
        <authorList>
            <person name="Salas-Leiva D.E."/>
            <person name="Tromer E.C."/>
            <person name="Curtis B.A."/>
            <person name="Jerlstrom-Hultqvist J."/>
            <person name="Kolisko M."/>
            <person name="Yi Z."/>
            <person name="Salas-Leiva J.S."/>
            <person name="Gallot-Lavallee L."/>
            <person name="Kops G.J.P.L."/>
            <person name="Archibald J.M."/>
            <person name="Simpson A.G.B."/>
            <person name="Roger A.J."/>
        </authorList>
    </citation>
    <scope>NUCLEOTIDE SEQUENCE</scope>
    <source>
        <strain evidence="2">BICM</strain>
    </source>
</reference>
<dbReference type="OrthoDB" id="10264544at2759"/>
<dbReference type="PANTHER" id="PTHR14212:SF0">
    <property type="entry name" value="U4_U6 SMALL NUCLEAR RIBONUCLEOPROTEIN PRP3"/>
    <property type="match status" value="1"/>
</dbReference>
<protein>
    <submittedName>
        <fullName evidence="2">Pre-mRNA processing factor 3 (PRP3)</fullName>
    </submittedName>
</protein>
<dbReference type="EMBL" id="JAHDYR010000062">
    <property type="protein sequence ID" value="KAG9391084.1"/>
    <property type="molecule type" value="Genomic_DNA"/>
</dbReference>
<gene>
    <name evidence="2" type="ORF">J8273_7358</name>
</gene>
<sequence>MADLYELLSSRKWPDVDDFCTRMETVLSDLLIPKQGSAPERIVDHIESHMVAGMDNLGNYYDHDGNKLVVRKRETTLNPYLSKEPKAHIKRVLSKGTKTAVTEGRTAPITAPMEVRLAQVPGVEWWDSPLVVTSHWADGTETLLLGGQAYTDSVRRCDSGVPSHEVVSALEGDSALSIASAPTIAQSSTQPWSVRFNGMRISHLIQHPQLTLPDHAMRPPVALPPMLTKAERKKKRHMERVEASRVKDQRVAAGLDPPPETRVRLVTMARILSTRLALNPTEVEAKVKEERDRRIMVHEEHQLAQKLTVDEKWQRSLAKVRSDRIQGVVMSVTSVTVSESQVSQFILRINAAVCPRWTDPETGVREFSTPKVLGQIAVIRAGKGEGGSAKAVRTIVVIEGGRKLVDKITKIMGKYKFDSLGYLTPLWTGPVLMQTFMNWNTVSFESIPDAAKSYARDGRRALGMLVAESEVRAAAAW</sequence>
<proteinExistence type="predicted"/>
<dbReference type="InterPro" id="IPR027104">
    <property type="entry name" value="Prp3"/>
</dbReference>
<evidence type="ECO:0000259" key="1">
    <source>
        <dbReference type="Pfam" id="PF08572"/>
    </source>
</evidence>
<dbReference type="AlphaFoldDB" id="A0A8J6AZK9"/>
<comment type="caution">
    <text evidence="2">The sequence shown here is derived from an EMBL/GenBank/DDBJ whole genome shotgun (WGS) entry which is preliminary data.</text>
</comment>
<dbReference type="GO" id="GO:0000398">
    <property type="term" value="P:mRNA splicing, via spliceosome"/>
    <property type="evidence" value="ECO:0007669"/>
    <property type="project" value="InterPro"/>
</dbReference>
<dbReference type="Proteomes" id="UP000717585">
    <property type="component" value="Unassembled WGS sequence"/>
</dbReference>
<keyword evidence="3" id="KW-1185">Reference proteome</keyword>